<keyword evidence="3" id="KW-1185">Reference proteome</keyword>
<accession>A0ABR2FB05</accession>
<dbReference type="Pfam" id="PF13966">
    <property type="entry name" value="zf-RVT"/>
    <property type="match status" value="1"/>
</dbReference>
<feature type="domain" description="Reverse transcriptase zinc-binding" evidence="1">
    <location>
        <begin position="55"/>
        <end position="122"/>
    </location>
</feature>
<evidence type="ECO:0000313" key="2">
    <source>
        <dbReference type="EMBL" id="KAK8575522.1"/>
    </source>
</evidence>
<name>A0ABR2FB05_9ROSI</name>
<evidence type="ECO:0000313" key="3">
    <source>
        <dbReference type="Proteomes" id="UP001472677"/>
    </source>
</evidence>
<dbReference type="Proteomes" id="UP001472677">
    <property type="component" value="Unassembled WGS sequence"/>
</dbReference>
<protein>
    <recommendedName>
        <fullName evidence="1">Reverse transcriptase zinc-binding domain-containing protein</fullName>
    </recommendedName>
</protein>
<evidence type="ECO:0000259" key="1">
    <source>
        <dbReference type="Pfam" id="PF13966"/>
    </source>
</evidence>
<dbReference type="EMBL" id="JBBPBM010000007">
    <property type="protein sequence ID" value="KAK8575522.1"/>
    <property type="molecule type" value="Genomic_DNA"/>
</dbReference>
<sequence>MFVMASTRTFGDWDWDHLQGWLSATTLERLAACPIPKNSFGDDFSGWRWKDNRCFTVGSAYDYLVVGGTRQRNSQWKLIWSLKVPHRVRVFMWLVAHRKLLTNEERVCRHLAISAAYSICGEGLRILIISSGVALRHELYGCRFLGMHILVVVSLSSRLRHGCKIIYHRQLVDKVGFGLGNEVLYLVLATVEVTMFHGFLCRVLRTRRGACLLEDIG</sequence>
<reference evidence="2 3" key="1">
    <citation type="journal article" date="2024" name="G3 (Bethesda)">
        <title>Genome assembly of Hibiscus sabdariffa L. provides insights into metabolisms of medicinal natural products.</title>
        <authorList>
            <person name="Kim T."/>
        </authorList>
    </citation>
    <scope>NUCLEOTIDE SEQUENCE [LARGE SCALE GENOMIC DNA]</scope>
    <source>
        <strain evidence="2">TK-2024</strain>
        <tissue evidence="2">Old leaves</tissue>
    </source>
</reference>
<dbReference type="InterPro" id="IPR026960">
    <property type="entry name" value="RVT-Znf"/>
</dbReference>
<proteinExistence type="predicted"/>
<comment type="caution">
    <text evidence="2">The sequence shown here is derived from an EMBL/GenBank/DDBJ whole genome shotgun (WGS) entry which is preliminary data.</text>
</comment>
<organism evidence="2 3">
    <name type="scientific">Hibiscus sabdariffa</name>
    <name type="common">roselle</name>
    <dbReference type="NCBI Taxonomy" id="183260"/>
    <lineage>
        <taxon>Eukaryota</taxon>
        <taxon>Viridiplantae</taxon>
        <taxon>Streptophyta</taxon>
        <taxon>Embryophyta</taxon>
        <taxon>Tracheophyta</taxon>
        <taxon>Spermatophyta</taxon>
        <taxon>Magnoliopsida</taxon>
        <taxon>eudicotyledons</taxon>
        <taxon>Gunneridae</taxon>
        <taxon>Pentapetalae</taxon>
        <taxon>rosids</taxon>
        <taxon>malvids</taxon>
        <taxon>Malvales</taxon>
        <taxon>Malvaceae</taxon>
        <taxon>Malvoideae</taxon>
        <taxon>Hibiscus</taxon>
    </lineage>
</organism>
<gene>
    <name evidence="2" type="ORF">V6N12_063193</name>
</gene>